<evidence type="ECO:0008006" key="5">
    <source>
        <dbReference type="Google" id="ProtNLM"/>
    </source>
</evidence>
<gene>
    <name evidence="3" type="ORF">BO70DRAFT_392397</name>
</gene>
<dbReference type="AlphaFoldDB" id="A0A317WZG3"/>
<dbReference type="GeneID" id="37068517"/>
<comment type="caution">
    <text evidence="3">The sequence shown here is derived from an EMBL/GenBank/DDBJ whole genome shotgun (WGS) entry which is preliminary data.</text>
</comment>
<evidence type="ECO:0000313" key="3">
    <source>
        <dbReference type="EMBL" id="PWY90712.1"/>
    </source>
</evidence>
<proteinExistence type="predicted"/>
<evidence type="ECO:0000256" key="1">
    <source>
        <dbReference type="SAM" id="MobiDB-lite"/>
    </source>
</evidence>
<feature type="region of interest" description="Disordered" evidence="1">
    <location>
        <begin position="1"/>
        <end position="56"/>
    </location>
</feature>
<keyword evidence="2" id="KW-0472">Membrane</keyword>
<keyword evidence="2" id="KW-0812">Transmembrane</keyword>
<name>A0A317WZG3_9EURO</name>
<dbReference type="VEuPathDB" id="FungiDB:BO70DRAFT_392397"/>
<dbReference type="OrthoDB" id="4506934at2759"/>
<accession>A0A317WZG3</accession>
<feature type="transmembrane region" description="Helical" evidence="2">
    <location>
        <begin position="85"/>
        <end position="107"/>
    </location>
</feature>
<evidence type="ECO:0000313" key="4">
    <source>
        <dbReference type="Proteomes" id="UP000247233"/>
    </source>
</evidence>
<dbReference type="EMBL" id="MSFL01000002">
    <property type="protein sequence ID" value="PWY90712.1"/>
    <property type="molecule type" value="Genomic_DNA"/>
</dbReference>
<dbReference type="RefSeq" id="XP_025403155.1">
    <property type="nucleotide sequence ID" value="XM_025546280.1"/>
</dbReference>
<organism evidence="3 4">
    <name type="scientific">Aspergillus heteromorphus CBS 117.55</name>
    <dbReference type="NCBI Taxonomy" id="1448321"/>
    <lineage>
        <taxon>Eukaryota</taxon>
        <taxon>Fungi</taxon>
        <taxon>Dikarya</taxon>
        <taxon>Ascomycota</taxon>
        <taxon>Pezizomycotina</taxon>
        <taxon>Eurotiomycetes</taxon>
        <taxon>Eurotiomycetidae</taxon>
        <taxon>Eurotiales</taxon>
        <taxon>Aspergillaceae</taxon>
        <taxon>Aspergillus</taxon>
        <taxon>Aspergillus subgen. Circumdati</taxon>
    </lineage>
</organism>
<feature type="compositionally biased region" description="Basic and acidic residues" evidence="1">
    <location>
        <begin position="37"/>
        <end position="47"/>
    </location>
</feature>
<dbReference type="Proteomes" id="UP000247233">
    <property type="component" value="Unassembled WGS sequence"/>
</dbReference>
<protein>
    <recommendedName>
        <fullName evidence="5">LITAF domain-containing protein</fullName>
    </recommendedName>
</protein>
<evidence type="ECO:0000256" key="2">
    <source>
        <dbReference type="SAM" id="Phobius"/>
    </source>
</evidence>
<sequence>MGSKPYEPTPPYEEATSQPATHTHIYDSIPQTELDDIERQAPHEHGSDNGATSSIVMKPHEHCETCERAIIRRERHSSHRQCCKMVAIVLIVLFICLMILGIVLACVR</sequence>
<keyword evidence="2" id="KW-1133">Transmembrane helix</keyword>
<reference evidence="3 4" key="1">
    <citation type="submission" date="2016-12" db="EMBL/GenBank/DDBJ databases">
        <title>The genomes of Aspergillus section Nigri reveals drivers in fungal speciation.</title>
        <authorList>
            <consortium name="DOE Joint Genome Institute"/>
            <person name="Vesth T.C."/>
            <person name="Nybo J."/>
            <person name="Theobald S."/>
            <person name="Brandl J."/>
            <person name="Frisvad J.C."/>
            <person name="Nielsen K.F."/>
            <person name="Lyhne E.K."/>
            <person name="Kogle M.E."/>
            <person name="Kuo A."/>
            <person name="Riley R."/>
            <person name="Clum A."/>
            <person name="Nolan M."/>
            <person name="Lipzen A."/>
            <person name="Salamov A."/>
            <person name="Henrissat B."/>
            <person name="Wiebenga A."/>
            <person name="De Vries R.P."/>
            <person name="Grigoriev I.V."/>
            <person name="Mortensen U.H."/>
            <person name="Andersen M.R."/>
            <person name="Baker S.E."/>
        </authorList>
    </citation>
    <scope>NUCLEOTIDE SEQUENCE [LARGE SCALE GENOMIC DNA]</scope>
    <source>
        <strain evidence="3 4">CBS 117.55</strain>
    </source>
</reference>
<keyword evidence="4" id="KW-1185">Reference proteome</keyword>